<feature type="transmembrane region" description="Helical" evidence="7">
    <location>
        <begin position="49"/>
        <end position="70"/>
    </location>
</feature>
<keyword evidence="4 5" id="KW-0472">Membrane</keyword>
<feature type="transmembrane region" description="Helical" evidence="7">
    <location>
        <begin position="139"/>
        <end position="157"/>
    </location>
</feature>
<feature type="coiled-coil region" evidence="6">
    <location>
        <begin position="278"/>
        <end position="305"/>
    </location>
</feature>
<proteinExistence type="predicted"/>
<dbReference type="GO" id="GO:0005783">
    <property type="term" value="C:endoplasmic reticulum"/>
    <property type="evidence" value="ECO:0007669"/>
    <property type="project" value="TreeGrafter"/>
</dbReference>
<keyword evidence="3 7" id="KW-1133">Transmembrane helix</keyword>
<dbReference type="PANTHER" id="PTHR13439">
    <property type="entry name" value="CT120 PROTEIN"/>
    <property type="match status" value="1"/>
</dbReference>
<evidence type="ECO:0000256" key="6">
    <source>
        <dbReference type="SAM" id="Coils"/>
    </source>
</evidence>
<accession>A0A2P6NP93</accession>
<feature type="domain" description="TLC" evidence="8">
    <location>
        <begin position="40"/>
        <end position="286"/>
    </location>
</feature>
<evidence type="ECO:0000313" key="9">
    <source>
        <dbReference type="EMBL" id="PRP85773.1"/>
    </source>
</evidence>
<dbReference type="GO" id="GO:0016020">
    <property type="term" value="C:membrane"/>
    <property type="evidence" value="ECO:0007669"/>
    <property type="project" value="UniProtKB-SubCell"/>
</dbReference>
<dbReference type="STRING" id="1890364.A0A2P6NP93"/>
<keyword evidence="10" id="KW-1185">Reference proteome</keyword>
<feature type="transmembrane region" description="Helical" evidence="7">
    <location>
        <begin position="255"/>
        <end position="274"/>
    </location>
</feature>
<dbReference type="SMART" id="SM00724">
    <property type="entry name" value="TLC"/>
    <property type="match status" value="1"/>
</dbReference>
<feature type="transmembrane region" description="Helical" evidence="7">
    <location>
        <begin position="109"/>
        <end position="127"/>
    </location>
</feature>
<evidence type="ECO:0000256" key="4">
    <source>
        <dbReference type="ARBA" id="ARBA00023136"/>
    </source>
</evidence>
<sequence length="305" mass="35622">MEAVGPYLPIFGFWFLSVATFQIAWLISLSSRTFRSLGRPNKTEWISKILSNIHCVLATTGSIYCLFYDTNVKSDFVFGRSSLSDLIIDFNIAYWSFELVVILSNMKPMGDLVVMTHHVVAIGWLIISRKQGEMSGYGLWFISTEWSTFAANFRWFYTQILRRSLYIWNEKNRPKDHVTKSDGPLSSHDDLTMLEKDSMEVQAGSRHPLFLKQIELFGGLWLWLSYLTTRLGSLCFMFVHILYHWSTFTTSHKRVYIPLLSALIISICVSIYWFDKISSGLRRVAKEYREARQRLREKRKTEKTK</sequence>
<dbReference type="PANTHER" id="PTHR13439:SF0">
    <property type="entry name" value="TOPOISOMERASE I DAMAGE AFFECTED PROTEIN 4"/>
    <property type="match status" value="1"/>
</dbReference>
<evidence type="ECO:0000256" key="7">
    <source>
        <dbReference type="SAM" id="Phobius"/>
    </source>
</evidence>
<dbReference type="AlphaFoldDB" id="A0A2P6NP93"/>
<comment type="caution">
    <text evidence="9">The sequence shown here is derived from an EMBL/GenBank/DDBJ whole genome shotgun (WGS) entry which is preliminary data.</text>
</comment>
<evidence type="ECO:0000256" key="5">
    <source>
        <dbReference type="PROSITE-ProRule" id="PRU00205"/>
    </source>
</evidence>
<feature type="transmembrane region" description="Helical" evidence="7">
    <location>
        <begin position="6"/>
        <end position="28"/>
    </location>
</feature>
<feature type="transmembrane region" description="Helical" evidence="7">
    <location>
        <begin position="220"/>
        <end position="243"/>
    </location>
</feature>
<evidence type="ECO:0000313" key="10">
    <source>
        <dbReference type="Proteomes" id="UP000241769"/>
    </source>
</evidence>
<evidence type="ECO:0000259" key="8">
    <source>
        <dbReference type="PROSITE" id="PS50922"/>
    </source>
</evidence>
<dbReference type="Pfam" id="PF03798">
    <property type="entry name" value="TRAM_LAG1_CLN8"/>
    <property type="match status" value="1"/>
</dbReference>
<dbReference type="PROSITE" id="PS50922">
    <property type="entry name" value="TLC"/>
    <property type="match status" value="1"/>
</dbReference>
<gene>
    <name evidence="9" type="ORF">PROFUN_05965</name>
</gene>
<dbReference type="EMBL" id="MDYQ01000039">
    <property type="protein sequence ID" value="PRP85773.1"/>
    <property type="molecule type" value="Genomic_DNA"/>
</dbReference>
<keyword evidence="2 5" id="KW-0812">Transmembrane</keyword>
<comment type="subcellular location">
    <subcellularLocation>
        <location evidence="1">Membrane</location>
        <topology evidence="1">Multi-pass membrane protein</topology>
    </subcellularLocation>
</comment>
<dbReference type="InParanoid" id="A0A2P6NP93"/>
<organism evidence="9 10">
    <name type="scientific">Planoprotostelium fungivorum</name>
    <dbReference type="NCBI Taxonomy" id="1890364"/>
    <lineage>
        <taxon>Eukaryota</taxon>
        <taxon>Amoebozoa</taxon>
        <taxon>Evosea</taxon>
        <taxon>Variosea</taxon>
        <taxon>Cavosteliida</taxon>
        <taxon>Cavosteliaceae</taxon>
        <taxon>Planoprotostelium</taxon>
    </lineage>
</organism>
<dbReference type="InterPro" id="IPR006634">
    <property type="entry name" value="TLC-dom"/>
</dbReference>
<evidence type="ECO:0000256" key="3">
    <source>
        <dbReference type="ARBA" id="ARBA00022989"/>
    </source>
</evidence>
<reference evidence="9 10" key="1">
    <citation type="journal article" date="2018" name="Genome Biol. Evol.">
        <title>Multiple Roots of Fruiting Body Formation in Amoebozoa.</title>
        <authorList>
            <person name="Hillmann F."/>
            <person name="Forbes G."/>
            <person name="Novohradska S."/>
            <person name="Ferling I."/>
            <person name="Riege K."/>
            <person name="Groth M."/>
            <person name="Westermann M."/>
            <person name="Marz M."/>
            <person name="Spaller T."/>
            <person name="Winckler T."/>
            <person name="Schaap P."/>
            <person name="Glockner G."/>
        </authorList>
    </citation>
    <scope>NUCLEOTIDE SEQUENCE [LARGE SCALE GENOMIC DNA]</scope>
    <source>
        <strain evidence="9 10">Jena</strain>
    </source>
</reference>
<evidence type="ECO:0000256" key="2">
    <source>
        <dbReference type="ARBA" id="ARBA00022692"/>
    </source>
</evidence>
<protein>
    <recommendedName>
        <fullName evidence="8">TLC domain-containing protein</fullName>
    </recommendedName>
</protein>
<keyword evidence="6" id="KW-0175">Coiled coil</keyword>
<dbReference type="OrthoDB" id="10266980at2759"/>
<dbReference type="Proteomes" id="UP000241769">
    <property type="component" value="Unassembled WGS sequence"/>
</dbReference>
<dbReference type="GO" id="GO:0055088">
    <property type="term" value="P:lipid homeostasis"/>
    <property type="evidence" value="ECO:0007669"/>
    <property type="project" value="TreeGrafter"/>
</dbReference>
<name>A0A2P6NP93_9EUKA</name>
<feature type="transmembrane region" description="Helical" evidence="7">
    <location>
        <begin position="76"/>
        <end position="97"/>
    </location>
</feature>
<dbReference type="InterPro" id="IPR050846">
    <property type="entry name" value="TLCD"/>
</dbReference>
<evidence type="ECO:0000256" key="1">
    <source>
        <dbReference type="ARBA" id="ARBA00004141"/>
    </source>
</evidence>